<feature type="transmembrane region" description="Helical" evidence="8">
    <location>
        <begin position="12"/>
        <end position="31"/>
    </location>
</feature>
<dbReference type="Pfam" id="PF03006">
    <property type="entry name" value="HlyIII"/>
    <property type="match status" value="1"/>
</dbReference>
<feature type="transmembrane region" description="Helical" evidence="8">
    <location>
        <begin position="195"/>
        <end position="214"/>
    </location>
</feature>
<evidence type="ECO:0000313" key="10">
    <source>
        <dbReference type="Proteomes" id="UP000675379"/>
    </source>
</evidence>
<feature type="binding site" evidence="7">
    <location>
        <position position="192"/>
    </location>
    <ligand>
        <name>Zn(2+)</name>
        <dbReference type="ChEBI" id="CHEBI:29105"/>
    </ligand>
</feature>
<dbReference type="NCBIfam" id="TIGR01065">
    <property type="entry name" value="hlyIII"/>
    <property type="match status" value="1"/>
</dbReference>
<name>A0A941CRH1_9CLOT</name>
<keyword evidence="5 8" id="KW-1133">Transmembrane helix</keyword>
<feature type="transmembrane region" description="Helical" evidence="8">
    <location>
        <begin position="83"/>
        <end position="100"/>
    </location>
</feature>
<comment type="similarity">
    <text evidence="2">Belongs to the UPF0073 (Hly-III) family.</text>
</comment>
<protein>
    <submittedName>
        <fullName evidence="9">Hemolysin III family protein</fullName>
    </submittedName>
</protein>
<keyword evidence="4 8" id="KW-0812">Transmembrane</keyword>
<dbReference type="GO" id="GO:0005886">
    <property type="term" value="C:plasma membrane"/>
    <property type="evidence" value="ECO:0007669"/>
    <property type="project" value="UniProtKB-SubCell"/>
</dbReference>
<evidence type="ECO:0000256" key="7">
    <source>
        <dbReference type="PIRSR" id="PIRSR604254-1"/>
    </source>
</evidence>
<evidence type="ECO:0000256" key="8">
    <source>
        <dbReference type="SAM" id="Phobius"/>
    </source>
</evidence>
<evidence type="ECO:0000256" key="3">
    <source>
        <dbReference type="ARBA" id="ARBA00022475"/>
    </source>
</evidence>
<keyword evidence="10" id="KW-1185">Reference proteome</keyword>
<dbReference type="PANTHER" id="PTHR20855:SF3">
    <property type="entry name" value="LD03007P"/>
    <property type="match status" value="1"/>
</dbReference>
<gene>
    <name evidence="9" type="ORF">KCG48_06570</name>
</gene>
<keyword evidence="7" id="KW-0862">Zinc</keyword>
<evidence type="ECO:0000256" key="6">
    <source>
        <dbReference type="ARBA" id="ARBA00023136"/>
    </source>
</evidence>
<dbReference type="InterPro" id="IPR005744">
    <property type="entry name" value="Hy-lIII"/>
</dbReference>
<sequence length="215" mass="23647">MTTKRLREPVNALTHLIGAGVFFVGTLILLAQRLLAGASAKSIAGAVIFGISLVLLYTASGIYHGVKGSDRTIGVLKKLDHSMIYVLIAGSYTPICLEVLEGTKRNLILLIIWSIAIFGILSKILVPKIPRVVYTLGYLLMGWMVVFFIGDVYAVLHPVGFFLLALGGIFYSIGGVIYMVKKPNFWAAFGFHELFHIFILLGSLSHYFLIFSYLS</sequence>
<keyword evidence="6 8" id="KW-0472">Membrane</keyword>
<feature type="transmembrane region" description="Helical" evidence="8">
    <location>
        <begin position="43"/>
        <end position="63"/>
    </location>
</feature>
<dbReference type="Proteomes" id="UP000675379">
    <property type="component" value="Unassembled WGS sequence"/>
</dbReference>
<dbReference type="InterPro" id="IPR004254">
    <property type="entry name" value="AdipoR/HlyIII-related"/>
</dbReference>
<comment type="caution">
    <text evidence="9">The sequence shown here is derived from an EMBL/GenBank/DDBJ whole genome shotgun (WGS) entry which is preliminary data.</text>
</comment>
<keyword evidence="7" id="KW-0479">Metal-binding</keyword>
<feature type="binding site" evidence="7">
    <location>
        <position position="64"/>
    </location>
    <ligand>
        <name>Zn(2+)</name>
        <dbReference type="ChEBI" id="CHEBI:29105"/>
    </ligand>
</feature>
<dbReference type="PANTHER" id="PTHR20855">
    <property type="entry name" value="ADIPOR/PROGESTIN RECEPTOR-RELATED"/>
    <property type="match status" value="1"/>
</dbReference>
<accession>A0A941CRH1</accession>
<organism evidence="9 10">
    <name type="scientific">Proteiniclasticum sediminis</name>
    <dbReference type="NCBI Taxonomy" id="2804028"/>
    <lineage>
        <taxon>Bacteria</taxon>
        <taxon>Bacillati</taxon>
        <taxon>Bacillota</taxon>
        <taxon>Clostridia</taxon>
        <taxon>Eubacteriales</taxon>
        <taxon>Clostridiaceae</taxon>
        <taxon>Proteiniclasticum</taxon>
    </lineage>
</organism>
<comment type="subcellular location">
    <subcellularLocation>
        <location evidence="1">Cell membrane</location>
        <topology evidence="1">Multi-pass membrane protein</topology>
    </subcellularLocation>
</comment>
<feature type="transmembrane region" description="Helical" evidence="8">
    <location>
        <begin position="161"/>
        <end position="180"/>
    </location>
</feature>
<evidence type="ECO:0000313" key="9">
    <source>
        <dbReference type="EMBL" id="MBR0576003.1"/>
    </source>
</evidence>
<feature type="transmembrane region" description="Helical" evidence="8">
    <location>
        <begin position="132"/>
        <end position="154"/>
    </location>
</feature>
<feature type="binding site" evidence="7">
    <location>
        <position position="196"/>
    </location>
    <ligand>
        <name>Zn(2+)</name>
        <dbReference type="ChEBI" id="CHEBI:29105"/>
    </ligand>
</feature>
<dbReference type="GO" id="GO:0140911">
    <property type="term" value="F:pore-forming activity"/>
    <property type="evidence" value="ECO:0007669"/>
    <property type="project" value="InterPro"/>
</dbReference>
<keyword evidence="3" id="KW-1003">Cell membrane</keyword>
<dbReference type="AlphaFoldDB" id="A0A941CRH1"/>
<evidence type="ECO:0000256" key="1">
    <source>
        <dbReference type="ARBA" id="ARBA00004651"/>
    </source>
</evidence>
<dbReference type="RefSeq" id="WP_211800733.1">
    <property type="nucleotide sequence ID" value="NZ_JAGSCS010000006.1"/>
</dbReference>
<dbReference type="EMBL" id="JAGSCS010000006">
    <property type="protein sequence ID" value="MBR0576003.1"/>
    <property type="molecule type" value="Genomic_DNA"/>
</dbReference>
<reference evidence="9" key="1">
    <citation type="submission" date="2021-04" db="EMBL/GenBank/DDBJ databases">
        <title>Proteiniclasticum sedimins sp. nov., an obligate anaerobic bacterium isolated from anaerobic sludge.</title>
        <authorList>
            <person name="Liu J."/>
        </authorList>
    </citation>
    <scope>NUCLEOTIDE SEQUENCE</scope>
    <source>
        <strain evidence="9">BAD-10</strain>
    </source>
</reference>
<evidence type="ECO:0000256" key="5">
    <source>
        <dbReference type="ARBA" id="ARBA00022989"/>
    </source>
</evidence>
<evidence type="ECO:0000256" key="2">
    <source>
        <dbReference type="ARBA" id="ARBA00008488"/>
    </source>
</evidence>
<evidence type="ECO:0000256" key="4">
    <source>
        <dbReference type="ARBA" id="ARBA00022692"/>
    </source>
</evidence>
<dbReference type="GO" id="GO:0046872">
    <property type="term" value="F:metal ion binding"/>
    <property type="evidence" value="ECO:0007669"/>
    <property type="project" value="UniProtKB-KW"/>
</dbReference>
<proteinExistence type="inferred from homology"/>
<feature type="transmembrane region" description="Helical" evidence="8">
    <location>
        <begin position="107"/>
        <end position="126"/>
    </location>
</feature>